<evidence type="ECO:0000259" key="2">
    <source>
        <dbReference type="Pfam" id="PF00817"/>
    </source>
</evidence>
<dbReference type="eggNOG" id="COG0389">
    <property type="taxonomic scope" value="Bacteria"/>
</dbReference>
<dbReference type="Pfam" id="PF00817">
    <property type="entry name" value="IMS"/>
    <property type="match status" value="1"/>
</dbReference>
<reference evidence="3 4" key="1">
    <citation type="journal article" date="2010" name="J. Bacteriol.">
        <title>Genome sequence of the oligotrophic marine Gammaproteobacterium HTCC2143, isolated from the Oregon Coast.</title>
        <authorList>
            <person name="Oh H.M."/>
            <person name="Kang I."/>
            <person name="Ferriera S."/>
            <person name="Giovannoni S.J."/>
            <person name="Cho J.C."/>
        </authorList>
    </citation>
    <scope>NUCLEOTIDE SEQUENCE [LARGE SCALE GENOMIC DNA]</scope>
    <source>
        <strain evidence="3 4">HTCC2143</strain>
    </source>
</reference>
<evidence type="ECO:0000313" key="3">
    <source>
        <dbReference type="EMBL" id="EAW33103.1"/>
    </source>
</evidence>
<evidence type="ECO:0000256" key="1">
    <source>
        <dbReference type="ARBA" id="ARBA00022763"/>
    </source>
</evidence>
<dbReference type="EMBL" id="AAVT01000001">
    <property type="protein sequence ID" value="EAW33103.1"/>
    <property type="molecule type" value="Genomic_DNA"/>
</dbReference>
<protein>
    <recommendedName>
        <fullName evidence="2">UmuC domain-containing protein</fullName>
    </recommendedName>
</protein>
<dbReference type="CDD" id="cd03468">
    <property type="entry name" value="PolY_like"/>
    <property type="match status" value="1"/>
</dbReference>
<keyword evidence="1" id="KW-0227">DNA damage</keyword>
<dbReference type="GO" id="GO:0006281">
    <property type="term" value="P:DNA repair"/>
    <property type="evidence" value="ECO:0007669"/>
    <property type="project" value="InterPro"/>
</dbReference>
<keyword evidence="4" id="KW-1185">Reference proteome</keyword>
<feature type="domain" description="UmuC" evidence="2">
    <location>
        <begin position="16"/>
        <end position="133"/>
    </location>
</feature>
<dbReference type="InterPro" id="IPR001126">
    <property type="entry name" value="UmuC"/>
</dbReference>
<organism evidence="3 4">
    <name type="scientific">marine gamma proteobacterium HTCC2143</name>
    <dbReference type="NCBI Taxonomy" id="247633"/>
    <lineage>
        <taxon>Bacteria</taxon>
        <taxon>Pseudomonadati</taxon>
        <taxon>Pseudomonadota</taxon>
        <taxon>Gammaproteobacteria</taxon>
        <taxon>Cellvibrionales</taxon>
        <taxon>Spongiibacteraceae</taxon>
        <taxon>BD1-7 clade</taxon>
    </lineage>
</organism>
<dbReference type="STRING" id="247633.GP2143_17646"/>
<dbReference type="InterPro" id="IPR043502">
    <property type="entry name" value="DNA/RNA_pol_sf"/>
</dbReference>
<sequence length="481" mass="56296">MLDSLSIRESTEATAIIERQIVLQANPPAVEKGIKNGHSMATALSLHPELQAVERQINREKELLEHVAVWAYRFSPQVSIDEQLSAVFLEIRGSLKLFRGFNRLFHYLSEGIKKRKLHFYCGLSHNPIASYLISYSDKDPEYYRQSPTKLDSKKILQNLNALPVALLPCRKSVKKNLQSMGLTHIHSVFSLPKTSLGKRFGREFFDLIAYLKNEEKEHRSLFVPPEHFNSSRYFLNGLNNKQQLHPYINQLLTELKNHLRFRQLINRQLNWQLNYIDGGSDSLRLNSSLQVFQQRSLFDITLLKLEQMKLRANIESLSLSCKEFEKIGSYNDSLFQQHDNELLAEDDSKNEKYNVVMDKLLSRLQSKHCIQLSTHNDLLPEKAWRAIQYTDNNNSDPLDGQATPLRPLWLLSKPAAIQQHQKKLYWQGYLQLLQGPERIDNQWWKQRHARDYYIARHSNGSIYWIFKDPINRQWFVHGIFS</sequence>
<evidence type="ECO:0000313" key="4">
    <source>
        <dbReference type="Proteomes" id="UP000004931"/>
    </source>
</evidence>
<gene>
    <name evidence="3" type="ORF">GP2143_17646</name>
</gene>
<dbReference type="InterPro" id="IPR050356">
    <property type="entry name" value="SulA_CellDiv_inhibitor"/>
</dbReference>
<dbReference type="PANTHER" id="PTHR35369:SF2">
    <property type="entry name" value="BLR3025 PROTEIN"/>
    <property type="match status" value="1"/>
</dbReference>
<dbReference type="AlphaFoldDB" id="A0YAE9"/>
<proteinExistence type="predicted"/>
<accession>A0YAE9</accession>
<dbReference type="Proteomes" id="UP000004931">
    <property type="component" value="Unassembled WGS sequence"/>
</dbReference>
<comment type="caution">
    <text evidence="3">The sequence shown here is derived from an EMBL/GenBank/DDBJ whole genome shotgun (WGS) entry which is preliminary data.</text>
</comment>
<dbReference type="PANTHER" id="PTHR35369">
    <property type="entry name" value="BLR3025 PROTEIN-RELATED"/>
    <property type="match status" value="1"/>
</dbReference>
<dbReference type="SUPFAM" id="SSF56672">
    <property type="entry name" value="DNA/RNA polymerases"/>
    <property type="match status" value="1"/>
</dbReference>
<name>A0YAE9_9GAMM</name>